<dbReference type="GO" id="GO:0006351">
    <property type="term" value="P:DNA-templated transcription"/>
    <property type="evidence" value="ECO:0007669"/>
    <property type="project" value="UniProtKB-UniRule"/>
</dbReference>
<dbReference type="PROSITE" id="PS01166">
    <property type="entry name" value="RNA_POL_BETA"/>
    <property type="match status" value="1"/>
</dbReference>
<evidence type="ECO:0000256" key="9">
    <source>
        <dbReference type="HAMAP-Rule" id="MF_01321"/>
    </source>
</evidence>
<evidence type="ECO:0000256" key="5">
    <source>
        <dbReference type="ARBA" id="ARBA00022695"/>
    </source>
</evidence>
<dbReference type="Pfam" id="PF00562">
    <property type="entry name" value="RNA_pol_Rpb2_6"/>
    <property type="match status" value="1"/>
</dbReference>
<dbReference type="PANTHER" id="PTHR20856">
    <property type="entry name" value="DNA-DIRECTED RNA POLYMERASE I SUBUNIT 2"/>
    <property type="match status" value="1"/>
</dbReference>
<dbReference type="NCBIfam" id="NF001616">
    <property type="entry name" value="PRK00405.1"/>
    <property type="match status" value="1"/>
</dbReference>
<dbReference type="GO" id="GO:0032549">
    <property type="term" value="F:ribonucleoside binding"/>
    <property type="evidence" value="ECO:0007669"/>
    <property type="project" value="InterPro"/>
</dbReference>
<evidence type="ECO:0000256" key="4">
    <source>
        <dbReference type="ARBA" id="ARBA00022679"/>
    </source>
</evidence>
<dbReference type="Gene3D" id="2.30.150.10">
    <property type="entry name" value="DNA-directed RNA polymerase, beta subunit, external 1 domain"/>
    <property type="match status" value="1"/>
</dbReference>
<dbReference type="SUPFAM" id="SSF64484">
    <property type="entry name" value="beta and beta-prime subunits of DNA dependent RNA-polymerase"/>
    <property type="match status" value="1"/>
</dbReference>
<comment type="function">
    <text evidence="1 9 11">DNA-dependent RNA polymerase catalyzes the transcription of DNA into RNA using the four ribonucleoside triphosphates as substrates.</text>
</comment>
<comment type="similarity">
    <text evidence="2 9 10">Belongs to the RNA polymerase beta chain family.</text>
</comment>
<dbReference type="GO" id="GO:0000428">
    <property type="term" value="C:DNA-directed RNA polymerase complex"/>
    <property type="evidence" value="ECO:0007669"/>
    <property type="project" value="UniProtKB-KW"/>
</dbReference>
<gene>
    <name evidence="9 18" type="primary">rpoB</name>
</gene>
<dbReference type="GO" id="GO:0003677">
    <property type="term" value="F:DNA binding"/>
    <property type="evidence" value="ECO:0007669"/>
    <property type="project" value="UniProtKB-UniRule"/>
</dbReference>
<dbReference type="RefSeq" id="YP_002600950.1">
    <property type="nucleotide sequence ID" value="NC_012099.1"/>
</dbReference>
<evidence type="ECO:0000259" key="16">
    <source>
        <dbReference type="Pfam" id="PF04565"/>
    </source>
</evidence>
<dbReference type="GO" id="GO:0009507">
    <property type="term" value="C:chloroplast"/>
    <property type="evidence" value="ECO:0007669"/>
    <property type="project" value="UniProtKB-SubCell"/>
</dbReference>
<evidence type="ECO:0000313" key="18">
    <source>
        <dbReference type="EMBL" id="ACJ71126.1"/>
    </source>
</evidence>
<evidence type="ECO:0000256" key="8">
    <source>
        <dbReference type="ARBA" id="ARBA00048552"/>
    </source>
</evidence>
<keyword evidence="18" id="KW-0150">Chloroplast</keyword>
<evidence type="ECO:0000259" key="17">
    <source>
        <dbReference type="Pfam" id="PF10385"/>
    </source>
</evidence>
<evidence type="ECO:0000256" key="3">
    <source>
        <dbReference type="ARBA" id="ARBA00022478"/>
    </source>
</evidence>
<protein>
    <recommendedName>
        <fullName evidence="9">DNA-directed RNA polymerase subunit beta</fullName>
        <ecNumber evidence="9">2.7.7.6</ecNumber>
    </recommendedName>
    <alternativeName>
        <fullName evidence="9">PEP</fullName>
    </alternativeName>
    <alternativeName>
        <fullName evidence="9">Plastid-encoded RNA polymerase subunit beta</fullName>
        <shortName evidence="9">RNA polymerase subunit beta</shortName>
    </alternativeName>
</protein>
<dbReference type="Pfam" id="PF04560">
    <property type="entry name" value="RNA_pol_Rpb2_7"/>
    <property type="match status" value="1"/>
</dbReference>
<keyword evidence="4 9" id="KW-0808">Transferase</keyword>
<geneLocation type="chloroplast" evidence="18"/>
<dbReference type="InterPro" id="IPR014724">
    <property type="entry name" value="RNA_pol_RPB2_OB-fold"/>
</dbReference>
<dbReference type="AlphaFoldDB" id="C0JX52"/>
<keyword evidence="3 9" id="KW-0240">DNA-directed RNA polymerase</keyword>
<evidence type="ECO:0000256" key="1">
    <source>
        <dbReference type="ARBA" id="ARBA00004026"/>
    </source>
</evidence>
<evidence type="ECO:0000256" key="7">
    <source>
        <dbReference type="ARBA" id="ARBA00026088"/>
    </source>
</evidence>
<name>C0JX52_9CHLO</name>
<dbReference type="Gene3D" id="3.90.1110.10">
    <property type="entry name" value="RNA polymerase Rpb2, domain 2"/>
    <property type="match status" value="1"/>
</dbReference>
<comment type="catalytic activity">
    <reaction evidence="8 9 11">
        <text>RNA(n) + a ribonucleoside 5'-triphosphate = RNA(n+1) + diphosphate</text>
        <dbReference type="Rhea" id="RHEA:21248"/>
        <dbReference type="Rhea" id="RHEA-COMP:14527"/>
        <dbReference type="Rhea" id="RHEA-COMP:17342"/>
        <dbReference type="ChEBI" id="CHEBI:33019"/>
        <dbReference type="ChEBI" id="CHEBI:61557"/>
        <dbReference type="ChEBI" id="CHEBI:140395"/>
        <dbReference type="EC" id="2.7.7.6"/>
    </reaction>
</comment>
<dbReference type="InterPro" id="IPR007642">
    <property type="entry name" value="RNA_pol_Rpb2_2"/>
</dbReference>
<dbReference type="InterPro" id="IPR007121">
    <property type="entry name" value="RNA_pol_bsu_CS"/>
</dbReference>
<evidence type="ECO:0000259" key="14">
    <source>
        <dbReference type="Pfam" id="PF04561"/>
    </source>
</evidence>
<dbReference type="CDD" id="cd00653">
    <property type="entry name" value="RNA_pol_B_RPB2"/>
    <property type="match status" value="1"/>
</dbReference>
<dbReference type="HAMAP" id="MF_01321">
    <property type="entry name" value="RNApol_bact_RpoB"/>
    <property type="match status" value="1"/>
</dbReference>
<organism evidence="18">
    <name type="scientific">Pyramimonas parkeae</name>
    <dbReference type="NCBI Taxonomy" id="36894"/>
    <lineage>
        <taxon>Eukaryota</taxon>
        <taxon>Viridiplantae</taxon>
        <taxon>Chlorophyta</taxon>
        <taxon>Pyramimonadophyceae</taxon>
        <taxon>Pyramimonadales</taxon>
        <taxon>Pyramimonadaceae</taxon>
        <taxon>Pyramimonas</taxon>
        <taxon>Pyramimonas subgen. Trichocystis</taxon>
    </lineage>
</organism>
<dbReference type="InterPro" id="IPR007641">
    <property type="entry name" value="RNA_pol_Rpb2_7"/>
</dbReference>
<reference evidence="18" key="1">
    <citation type="journal article" date="2009" name="Mol. Biol. Evol.">
        <title>The chloroplast genomes of the green algae Pyramimonas, Monomastix, and Pycnococcus shed new light on the evolutionary history of prasinophytes and the origin of the secondary chloroplasts of euglenids.</title>
        <authorList>
            <person name="Turmel M."/>
            <person name="Gagnon M.C."/>
            <person name="O'Kelly C.J."/>
            <person name="Otis C."/>
            <person name="Lemieux C."/>
        </authorList>
    </citation>
    <scope>NUCLEOTIDE SEQUENCE</scope>
    <source>
        <strain evidence="18">CCMP 726</strain>
    </source>
</reference>
<keyword evidence="18" id="KW-0934">Plastid</keyword>
<dbReference type="Gene3D" id="2.40.270.10">
    <property type="entry name" value="DNA-directed RNA polymerase, subunit 2, domain 6"/>
    <property type="match status" value="2"/>
</dbReference>
<evidence type="ECO:0000256" key="2">
    <source>
        <dbReference type="ARBA" id="ARBA00006835"/>
    </source>
</evidence>
<feature type="domain" description="RNA polymerase Rpb2" evidence="14">
    <location>
        <begin position="133"/>
        <end position="323"/>
    </location>
</feature>
<keyword evidence="6 9" id="KW-0804">Transcription</keyword>
<dbReference type="InterPro" id="IPR037033">
    <property type="entry name" value="DNA-dir_RNAP_su2_hyb_sf"/>
</dbReference>
<keyword evidence="5 9" id="KW-0548">Nucleotidyltransferase</keyword>
<dbReference type="GeneID" id="7441001"/>
<dbReference type="GO" id="GO:0003899">
    <property type="term" value="F:DNA-directed RNA polymerase activity"/>
    <property type="evidence" value="ECO:0007669"/>
    <property type="project" value="UniProtKB-UniRule"/>
</dbReference>
<proteinExistence type="inferred from homology"/>
<feature type="domain" description="RNA polymerase Rpb2" evidence="16">
    <location>
        <begin position="389"/>
        <end position="457"/>
    </location>
</feature>
<dbReference type="Gene3D" id="3.90.1800.10">
    <property type="entry name" value="RNA polymerase alpha subunit dimerisation domain"/>
    <property type="match status" value="1"/>
</dbReference>
<dbReference type="Pfam" id="PF04563">
    <property type="entry name" value="RNA_pol_Rpb2_1"/>
    <property type="match status" value="1"/>
</dbReference>
<sequence>MKKMTKDFKLPDLVGIQRESFFSFLEKGFQEEIQRISPICCENETEKTKIYFYANEVEWRHPILLPQEAIFKSLTYSTAVYVPLQIFSFPHEEGIPRKSKRQKVFLGEIPLMTGKGTFIINGSSRVIVNQIVRSAGIYYKPQLDKDNNKTYLGSILSNRGSWLRIETDKNALVWVKIDKIRKIPIFVFLYALGLTQKQINESLRHSTFLNKSLWKQAEMEEEEPPIDQKSALLKLHFKLRPDRPGTLRSASDLLESRFMNPNRYDLGRLGRIRLNKKLRILGNPTATVLRPEDILAAVDYLVNLEFGMGKVDDIDDLKNRRIRTSGELIQNQIRIGFSRLEKMIREKMTEIEPINGLTIAESFLPTRFIHPKPMVGSLREFFGSSQLSQYMDQTNPLAEITHKRRLSSLGPGGLSKDRAGMAVREIHPSHYGRICPIETPEGGNAGLVSSLTTYAKINSSGFLECPFYKVNNGEVKKKEGPYFLSAEQEENTFVSPGDLFISKENKLCQEKIPTRYKKEFGTSSPKQVQFIGISPIQMISVATSLIPFLEHDDANRVLMGSNMQRQAVPILSPERPLVGTGLEGQVARDSGTVLLSKKSGLVISTNSEEIHVSYSKDSRSNYIIHPLQRYQRSNQATCISQRPSVCVGDWVQEGDLLADGAATSKGELALGKNVLVAYMPWEGYNFEDAILISERLVYENIYTSIHIERYEVEARQTKIGIEIFTRNLPHVENELTDHLDENGLVLPGSWVEGGDILVGKITPKGEFDQTPEKRLLRAIFQQKEPDVQDSSLRVPNGVKGRVIYVRPKKNTVRIFLAEKRKIQVGDKIAGRHGNKGIVSNILPIQDMPFLQDGTPVDMVLNPLGVPSRMNVGQVFECLLGLAGKYLNQSMKVIPFDEMYGKETSRGLVYRKLYEARRKTKKKWLFEPAFAGKTRLFDGRTGEVFDQPVLTGYPYMLKLVHLVDDKIHARSTGPYSLVTQQPLGGRAKHGGQRLGEMEVWALEGYGAAYLLQELLTVKSDDMQGRNDILHAIIKGGTHLPQPGCPESFKVLISELRSLCLDIRIY</sequence>
<dbReference type="InterPro" id="IPR007644">
    <property type="entry name" value="RNA_pol_bsu_protrusion"/>
</dbReference>
<dbReference type="InterPro" id="IPR042107">
    <property type="entry name" value="DNA-dir_RNA_pol_bsu_ext_1_sf"/>
</dbReference>
<evidence type="ECO:0000256" key="6">
    <source>
        <dbReference type="ARBA" id="ARBA00023163"/>
    </source>
</evidence>
<feature type="domain" description="RNA polymerase Rpb2" evidence="13">
    <location>
        <begin position="989"/>
        <end position="1063"/>
    </location>
</feature>
<dbReference type="InterPro" id="IPR019462">
    <property type="entry name" value="DNA-dir_RNA_pol_bsu_external_1"/>
</dbReference>
<dbReference type="Pfam" id="PF10385">
    <property type="entry name" value="RNA_pol_Rpb2_45"/>
    <property type="match status" value="1"/>
</dbReference>
<dbReference type="Pfam" id="PF04561">
    <property type="entry name" value="RNA_pol_Rpb2_2"/>
    <property type="match status" value="1"/>
</dbReference>
<dbReference type="InterPro" id="IPR010243">
    <property type="entry name" value="RNA_pol_bsu_bac"/>
</dbReference>
<dbReference type="Gene3D" id="3.90.1100.10">
    <property type="match status" value="1"/>
</dbReference>
<dbReference type="NCBIfam" id="TIGR02013">
    <property type="entry name" value="rpoB"/>
    <property type="match status" value="1"/>
</dbReference>
<evidence type="ECO:0000256" key="11">
    <source>
        <dbReference type="RuleBase" id="RU363031"/>
    </source>
</evidence>
<dbReference type="Gene3D" id="2.40.50.150">
    <property type="match status" value="1"/>
</dbReference>
<dbReference type="Gene3D" id="2.40.50.100">
    <property type="match status" value="1"/>
</dbReference>
<evidence type="ECO:0000259" key="12">
    <source>
        <dbReference type="Pfam" id="PF00562"/>
    </source>
</evidence>
<comment type="subcellular location">
    <subcellularLocation>
        <location evidence="9">Plastid</location>
        <location evidence="9">Chloroplast</location>
    </subcellularLocation>
</comment>
<feature type="domain" description="DNA-directed RNA polymerase subunit 2 hybrid-binding" evidence="12">
    <location>
        <begin position="596"/>
        <end position="987"/>
    </location>
</feature>
<accession>C0JX52</accession>
<evidence type="ECO:0000259" key="13">
    <source>
        <dbReference type="Pfam" id="PF04560"/>
    </source>
</evidence>
<dbReference type="EC" id="2.7.7.6" evidence="9"/>
<comment type="subunit">
    <text evidence="7 9 11">In plastids the minimal PEP RNA polymerase catalytic core is composed of four subunits: alpha, beta, beta', and beta''. When a (nuclear-encoded) sigma factor is associated with the core the holoenzyme is formed, which can initiate transcription.</text>
</comment>
<dbReference type="Pfam" id="PF04565">
    <property type="entry name" value="RNA_pol_Rpb2_3"/>
    <property type="match status" value="1"/>
</dbReference>
<dbReference type="InterPro" id="IPR007120">
    <property type="entry name" value="DNA-dir_RNAP_su2_dom"/>
</dbReference>
<dbReference type="InterPro" id="IPR007645">
    <property type="entry name" value="RNA_pol_Rpb2_3"/>
</dbReference>
<evidence type="ECO:0000256" key="10">
    <source>
        <dbReference type="RuleBase" id="RU000434"/>
    </source>
</evidence>
<dbReference type="InterPro" id="IPR037034">
    <property type="entry name" value="RNA_pol_Rpb2_2_sf"/>
</dbReference>
<evidence type="ECO:0000259" key="15">
    <source>
        <dbReference type="Pfam" id="PF04563"/>
    </source>
</evidence>
<dbReference type="EMBL" id="FJ493499">
    <property type="protein sequence ID" value="ACJ71126.1"/>
    <property type="molecule type" value="Genomic_DNA"/>
</dbReference>
<dbReference type="InterPro" id="IPR015712">
    <property type="entry name" value="DNA-dir_RNA_pol_su2"/>
</dbReference>
<feature type="domain" description="RNA polymerase beta subunit protrusion" evidence="15">
    <location>
        <begin position="13"/>
        <end position="349"/>
    </location>
</feature>
<feature type="domain" description="DNA-directed RNA polymerase beta subunit external 1" evidence="17">
    <location>
        <begin position="468"/>
        <end position="534"/>
    </location>
</feature>